<dbReference type="KEGG" id="nlc:EBAPG3_009145"/>
<organism evidence="3 4">
    <name type="scientific">Nitrosospira lacus</name>
    <dbReference type="NCBI Taxonomy" id="1288494"/>
    <lineage>
        <taxon>Bacteria</taxon>
        <taxon>Pseudomonadati</taxon>
        <taxon>Pseudomonadota</taxon>
        <taxon>Betaproteobacteria</taxon>
        <taxon>Nitrosomonadales</taxon>
        <taxon>Nitrosomonadaceae</taxon>
        <taxon>Nitrosospira</taxon>
    </lineage>
</organism>
<evidence type="ECO:0000313" key="3">
    <source>
        <dbReference type="EMBL" id="ARO87919.1"/>
    </source>
</evidence>
<name>A0A1W6SQ48_9PROT</name>
<reference evidence="3 4" key="1">
    <citation type="journal article" date="2015" name="Int. J. Syst. Evol. Microbiol.">
        <title>Nitrosospira lacus sp. nov., a psychrotolerant, ammonia-oxidizing bacterium from sandy lake sediment.</title>
        <authorList>
            <person name="Urakawa H."/>
            <person name="Garcia J.C."/>
            <person name="Nielsen J.L."/>
            <person name="Le V.Q."/>
            <person name="Kozlowski J.A."/>
            <person name="Stein L.Y."/>
            <person name="Lim C.K."/>
            <person name="Pommerening-Roser A."/>
            <person name="Martens-Habbena W."/>
            <person name="Stahl D.A."/>
            <person name="Klotz M.G."/>
        </authorList>
    </citation>
    <scope>NUCLEOTIDE SEQUENCE [LARGE SCALE GENOMIC DNA]</scope>
    <source>
        <strain evidence="3 4">APG3</strain>
    </source>
</reference>
<evidence type="ECO:0000313" key="4">
    <source>
        <dbReference type="Proteomes" id="UP000012179"/>
    </source>
</evidence>
<dbReference type="AlphaFoldDB" id="A0A1W6SQ48"/>
<protein>
    <recommendedName>
        <fullName evidence="5">DUF4148 domain-containing protein</fullName>
    </recommendedName>
</protein>
<feature type="signal peptide" evidence="2">
    <location>
        <begin position="1"/>
        <end position="19"/>
    </location>
</feature>
<evidence type="ECO:0000256" key="1">
    <source>
        <dbReference type="SAM" id="MobiDB-lite"/>
    </source>
</evidence>
<evidence type="ECO:0008006" key="5">
    <source>
        <dbReference type="Google" id="ProtNLM"/>
    </source>
</evidence>
<dbReference type="EMBL" id="CP021106">
    <property type="protein sequence ID" value="ARO87919.1"/>
    <property type="molecule type" value="Genomic_DNA"/>
</dbReference>
<proteinExistence type="predicted"/>
<dbReference type="OrthoDB" id="8565254at2"/>
<accession>A0A1W6SQ48</accession>
<feature type="region of interest" description="Disordered" evidence="1">
    <location>
        <begin position="37"/>
        <end position="72"/>
    </location>
</feature>
<dbReference type="Proteomes" id="UP000012179">
    <property type="component" value="Chromosome"/>
</dbReference>
<dbReference type="RefSeq" id="WP_004178040.1">
    <property type="nucleotide sequence ID" value="NZ_CP021106.3"/>
</dbReference>
<keyword evidence="2" id="KW-0732">Signal</keyword>
<keyword evidence="4" id="KW-1185">Reference proteome</keyword>
<sequence length="72" mass="8144">MRKILFILFPALLSGQVFAQKAEPREYPWEKAAKRIEADEAKAGRSKKIEQQGETGTKTPEKNIDAENKKGK</sequence>
<feature type="compositionally biased region" description="Basic and acidic residues" evidence="1">
    <location>
        <begin position="59"/>
        <end position="72"/>
    </location>
</feature>
<feature type="chain" id="PRO_5010866062" description="DUF4148 domain-containing protein" evidence="2">
    <location>
        <begin position="20"/>
        <end position="72"/>
    </location>
</feature>
<gene>
    <name evidence="3" type="ORF">EBAPG3_009145</name>
</gene>
<feature type="compositionally biased region" description="Basic and acidic residues" evidence="1">
    <location>
        <begin position="37"/>
        <end position="51"/>
    </location>
</feature>
<evidence type="ECO:0000256" key="2">
    <source>
        <dbReference type="SAM" id="SignalP"/>
    </source>
</evidence>